<evidence type="ECO:0000256" key="6">
    <source>
        <dbReference type="SAM" id="SignalP"/>
    </source>
</evidence>
<keyword evidence="3" id="KW-0677">Repeat</keyword>
<dbReference type="InterPro" id="IPR032675">
    <property type="entry name" value="LRR_dom_sf"/>
</dbReference>
<evidence type="ECO:0000256" key="1">
    <source>
        <dbReference type="ARBA" id="ARBA00022614"/>
    </source>
</evidence>
<dbReference type="PRINTS" id="PR00019">
    <property type="entry name" value="LEURICHRPT"/>
</dbReference>
<dbReference type="FunFam" id="3.80.10.10:FF:000041">
    <property type="entry name" value="LRR receptor-like serine/threonine-protein kinase ERECTA"/>
    <property type="match status" value="1"/>
</dbReference>
<keyword evidence="2 6" id="KW-0732">Signal</keyword>
<dbReference type="Pfam" id="PF13855">
    <property type="entry name" value="LRR_8"/>
    <property type="match status" value="1"/>
</dbReference>
<keyword evidence="5" id="KW-0812">Transmembrane</keyword>
<keyword evidence="5" id="KW-1133">Transmembrane helix</keyword>
<name>A0ABC9FFB3_9POAL</name>
<feature type="chain" id="PRO_5044870315" evidence="6">
    <location>
        <begin position="32"/>
        <end position="173"/>
    </location>
</feature>
<keyword evidence="4" id="KW-0325">Glycoprotein</keyword>
<gene>
    <name evidence="7" type="ORF">URODEC1_LOCUS105190</name>
</gene>
<feature type="signal peptide" evidence="6">
    <location>
        <begin position="1"/>
        <end position="31"/>
    </location>
</feature>
<accession>A0ABC9FFB3</accession>
<dbReference type="InterPro" id="IPR050994">
    <property type="entry name" value="At_inactive_RLKs"/>
</dbReference>
<keyword evidence="1" id="KW-0433">Leucine-rich repeat</keyword>
<keyword evidence="5" id="KW-0472">Membrane</keyword>
<evidence type="ECO:0000256" key="5">
    <source>
        <dbReference type="SAM" id="Phobius"/>
    </source>
</evidence>
<evidence type="ECO:0000256" key="2">
    <source>
        <dbReference type="ARBA" id="ARBA00022729"/>
    </source>
</evidence>
<dbReference type="Pfam" id="PF00560">
    <property type="entry name" value="LRR_1"/>
    <property type="match status" value="1"/>
</dbReference>
<dbReference type="PANTHER" id="PTHR48010">
    <property type="entry name" value="OS05G0588300 PROTEIN"/>
    <property type="match status" value="1"/>
</dbReference>
<evidence type="ECO:0000313" key="8">
    <source>
        <dbReference type="Proteomes" id="UP001497457"/>
    </source>
</evidence>
<evidence type="ECO:0000313" key="7">
    <source>
        <dbReference type="EMBL" id="CAL5074408.1"/>
    </source>
</evidence>
<sequence length="173" mass="18277">MRRAPAAVGVSHHVLLLVALCCAVLAPRAAADLAADRDALLALPGVGLAGTVPVGTIGNLTALRSLSLRHNALSGGIPADIGSCAELRTLFLQGNRFDGEIPEGIFRLRLLQRLDLSDNQISGGVSPEFSNLQRLDALYLQNNRLNGTLPVNLDLPDLRVLNLSNNGLVAITY</sequence>
<keyword evidence="8" id="KW-1185">Reference proteome</keyword>
<organism evidence="7 8">
    <name type="scientific">Urochloa decumbens</name>
    <dbReference type="NCBI Taxonomy" id="240449"/>
    <lineage>
        <taxon>Eukaryota</taxon>
        <taxon>Viridiplantae</taxon>
        <taxon>Streptophyta</taxon>
        <taxon>Embryophyta</taxon>
        <taxon>Tracheophyta</taxon>
        <taxon>Spermatophyta</taxon>
        <taxon>Magnoliopsida</taxon>
        <taxon>Liliopsida</taxon>
        <taxon>Poales</taxon>
        <taxon>Poaceae</taxon>
        <taxon>PACMAD clade</taxon>
        <taxon>Panicoideae</taxon>
        <taxon>Panicodae</taxon>
        <taxon>Paniceae</taxon>
        <taxon>Melinidinae</taxon>
        <taxon>Urochloa</taxon>
    </lineage>
</organism>
<protein>
    <submittedName>
        <fullName evidence="7">Uncharacterized protein</fullName>
    </submittedName>
</protein>
<proteinExistence type="predicted"/>
<reference evidence="8" key="1">
    <citation type="submission" date="2024-06" db="EMBL/GenBank/DDBJ databases">
        <authorList>
            <person name="Ryan C."/>
        </authorList>
    </citation>
    <scope>NUCLEOTIDE SEQUENCE [LARGE SCALE GENOMIC DNA]</scope>
</reference>
<dbReference type="EMBL" id="OZ075116">
    <property type="protein sequence ID" value="CAL5074408.1"/>
    <property type="molecule type" value="Genomic_DNA"/>
</dbReference>
<feature type="transmembrane region" description="Helical" evidence="5">
    <location>
        <begin position="40"/>
        <end position="63"/>
    </location>
</feature>
<dbReference type="Proteomes" id="UP001497457">
    <property type="component" value="Chromosome 6rd"/>
</dbReference>
<dbReference type="PANTHER" id="PTHR48010:SF7">
    <property type="entry name" value="OS09G0400500 PROTEIN"/>
    <property type="match status" value="1"/>
</dbReference>
<dbReference type="Gene3D" id="3.80.10.10">
    <property type="entry name" value="Ribonuclease Inhibitor"/>
    <property type="match status" value="1"/>
</dbReference>
<dbReference type="InterPro" id="IPR001611">
    <property type="entry name" value="Leu-rich_rpt"/>
</dbReference>
<dbReference type="SUPFAM" id="SSF52058">
    <property type="entry name" value="L domain-like"/>
    <property type="match status" value="1"/>
</dbReference>
<dbReference type="AlphaFoldDB" id="A0ABC9FFB3"/>
<reference evidence="7 8" key="2">
    <citation type="submission" date="2024-10" db="EMBL/GenBank/DDBJ databases">
        <authorList>
            <person name="Ryan C."/>
        </authorList>
    </citation>
    <scope>NUCLEOTIDE SEQUENCE [LARGE SCALE GENOMIC DNA]</scope>
</reference>
<evidence type="ECO:0000256" key="3">
    <source>
        <dbReference type="ARBA" id="ARBA00022737"/>
    </source>
</evidence>
<evidence type="ECO:0000256" key="4">
    <source>
        <dbReference type="ARBA" id="ARBA00023180"/>
    </source>
</evidence>